<dbReference type="InterPro" id="IPR052747">
    <property type="entry name" value="TA_system_RelE_toxin"/>
</dbReference>
<evidence type="ECO:0000256" key="2">
    <source>
        <dbReference type="SAM" id="Phobius"/>
    </source>
</evidence>
<name>A0A848MBV8_PAELE</name>
<proteinExistence type="predicted"/>
<dbReference type="Pfam" id="PF05016">
    <property type="entry name" value="ParE_toxin"/>
    <property type="match status" value="1"/>
</dbReference>
<gene>
    <name evidence="3" type="ORF">HII30_18315</name>
</gene>
<keyword evidence="2" id="KW-0812">Transmembrane</keyword>
<sequence>MNYEIKFHKDALKNIQKLDKPTRNRILDHIHILADDPKHPELDIKKMQGVNNQFRLRIGSYRVIYSLFNDILVIVIIKVGSRGDVYKA</sequence>
<dbReference type="InterPro" id="IPR035093">
    <property type="entry name" value="RelE/ParE_toxin_dom_sf"/>
</dbReference>
<dbReference type="SUPFAM" id="SSF143011">
    <property type="entry name" value="RelE-like"/>
    <property type="match status" value="1"/>
</dbReference>
<keyword evidence="2" id="KW-0472">Membrane</keyword>
<evidence type="ECO:0000256" key="1">
    <source>
        <dbReference type="ARBA" id="ARBA00022649"/>
    </source>
</evidence>
<dbReference type="AlphaFoldDB" id="A0A848MBV8"/>
<dbReference type="RefSeq" id="WP_169506493.1">
    <property type="nucleotide sequence ID" value="NZ_JABBPN010000021.1"/>
</dbReference>
<evidence type="ECO:0000313" key="4">
    <source>
        <dbReference type="Proteomes" id="UP000565468"/>
    </source>
</evidence>
<dbReference type="PANTHER" id="PTHR38813">
    <property type="match status" value="1"/>
</dbReference>
<accession>A0A848MBV8</accession>
<feature type="transmembrane region" description="Helical" evidence="2">
    <location>
        <begin position="63"/>
        <end position="81"/>
    </location>
</feature>
<protein>
    <submittedName>
        <fullName evidence="3">Type II toxin-antitoxin system RelE/ParE family toxin</fullName>
    </submittedName>
</protein>
<dbReference type="EMBL" id="JABBPN010000021">
    <property type="protein sequence ID" value="NMO97719.1"/>
    <property type="molecule type" value="Genomic_DNA"/>
</dbReference>
<dbReference type="Gene3D" id="3.30.2310.20">
    <property type="entry name" value="RelE-like"/>
    <property type="match status" value="1"/>
</dbReference>
<organism evidence="3 4">
    <name type="scientific">Paenibacillus lemnae</name>
    <dbReference type="NCBI Taxonomy" id="1330551"/>
    <lineage>
        <taxon>Bacteria</taxon>
        <taxon>Bacillati</taxon>
        <taxon>Bacillota</taxon>
        <taxon>Bacilli</taxon>
        <taxon>Bacillales</taxon>
        <taxon>Paenibacillaceae</taxon>
        <taxon>Paenibacillus</taxon>
    </lineage>
</organism>
<evidence type="ECO:0000313" key="3">
    <source>
        <dbReference type="EMBL" id="NMO97719.1"/>
    </source>
</evidence>
<reference evidence="3 4" key="1">
    <citation type="submission" date="2020-04" db="EMBL/GenBank/DDBJ databases">
        <title>Paenibacillus algicola sp. nov., a novel marine bacterium producing alginate lyase.</title>
        <authorList>
            <person name="Huang H."/>
        </authorList>
    </citation>
    <scope>NUCLEOTIDE SEQUENCE [LARGE SCALE GENOMIC DNA]</scope>
    <source>
        <strain evidence="3 4">L7-75</strain>
    </source>
</reference>
<keyword evidence="2" id="KW-1133">Transmembrane helix</keyword>
<dbReference type="PANTHER" id="PTHR38813:SF1">
    <property type="entry name" value="TOXIN RELE1-RELATED"/>
    <property type="match status" value="1"/>
</dbReference>
<dbReference type="Proteomes" id="UP000565468">
    <property type="component" value="Unassembled WGS sequence"/>
</dbReference>
<dbReference type="InterPro" id="IPR007712">
    <property type="entry name" value="RelE/ParE_toxin"/>
</dbReference>
<keyword evidence="4" id="KW-1185">Reference proteome</keyword>
<comment type="caution">
    <text evidence="3">The sequence shown here is derived from an EMBL/GenBank/DDBJ whole genome shotgun (WGS) entry which is preliminary data.</text>
</comment>
<keyword evidence="1" id="KW-1277">Toxin-antitoxin system</keyword>